<accession>A0AAC9FGW4</accession>
<reference evidence="2" key="1">
    <citation type="submission" date="2015-11" db="EMBL/GenBank/DDBJ databases">
        <title>Complete genome sequence of a polyethylene-glycol degrader Sphingopyxis macrogoltabida 203N (NBRC 111659).</title>
        <authorList>
            <person name="Yoshiyuki O."/>
            <person name="Shouta N."/>
            <person name="Nagata Y."/>
            <person name="Numata M."/>
            <person name="Tsuchikane K."/>
            <person name="Hosoyama A."/>
            <person name="Yamazoe A."/>
            <person name="Tsuda M."/>
            <person name="Fujita N."/>
            <person name="Kawai F."/>
        </authorList>
    </citation>
    <scope>NUCLEOTIDE SEQUENCE [LARGE SCALE GENOMIC DNA]</scope>
    <source>
        <strain evidence="2">203N</strain>
    </source>
</reference>
<dbReference type="KEGG" id="smaz:LH19_22400"/>
<keyword evidence="2" id="KW-1185">Reference proteome</keyword>
<sequence>MQFIIDFYRPLSGEIASMTGASDSLAHVHGGMAILILARIITRRSLATWVPFLFVLTAALLKEIADRIAHGVWRMPDSAFDIINTIFWPWILMMGLRWRRAHPDRPGSEY</sequence>
<dbReference type="EMBL" id="CP013344">
    <property type="protein sequence ID" value="AMU91875.1"/>
    <property type="molecule type" value="Genomic_DNA"/>
</dbReference>
<proteinExistence type="predicted"/>
<name>A0AAC9FGW4_SPHMC</name>
<reference evidence="1 2" key="2">
    <citation type="journal article" date="2016" name="Genome Announc.">
        <title>Complete Genome Sequence of Sphingopyxis macrogoltabida Strain 203N (NBRC 111659), a Polyethylene Glycol Degrader.</title>
        <authorList>
            <person name="Ohtsubo Y."/>
            <person name="Nonoyama S."/>
            <person name="Nagata Y."/>
            <person name="Numata M."/>
            <person name="Tsuchikane K."/>
            <person name="Hosoyama A."/>
            <person name="Yamazoe A."/>
            <person name="Tsuda M."/>
            <person name="Fujita N."/>
            <person name="Kawai F."/>
        </authorList>
    </citation>
    <scope>NUCLEOTIDE SEQUENCE [LARGE SCALE GENOMIC DNA]</scope>
    <source>
        <strain evidence="1 2">203N</strain>
    </source>
</reference>
<protein>
    <submittedName>
        <fullName evidence="1">Uncharacterized protein</fullName>
    </submittedName>
</protein>
<evidence type="ECO:0000313" key="2">
    <source>
        <dbReference type="Proteomes" id="UP000076088"/>
    </source>
</evidence>
<dbReference type="AlphaFoldDB" id="A0AAC9FGW4"/>
<organism evidence="1 2">
    <name type="scientific">Sphingopyxis macrogoltabida</name>
    <name type="common">Sphingomonas macrogoltabidus</name>
    <dbReference type="NCBI Taxonomy" id="33050"/>
    <lineage>
        <taxon>Bacteria</taxon>
        <taxon>Pseudomonadati</taxon>
        <taxon>Pseudomonadota</taxon>
        <taxon>Alphaproteobacteria</taxon>
        <taxon>Sphingomonadales</taxon>
        <taxon>Sphingomonadaceae</taxon>
        <taxon>Sphingopyxis</taxon>
    </lineage>
</organism>
<gene>
    <name evidence="1" type="ORF">ATM17_22955</name>
</gene>
<evidence type="ECO:0000313" key="1">
    <source>
        <dbReference type="EMBL" id="AMU91875.1"/>
    </source>
</evidence>
<dbReference type="Proteomes" id="UP000076088">
    <property type="component" value="Chromosome"/>
</dbReference>